<sequence>MRNNHQERLAFLNRVVSKEIQHLQFSSGRVFNQPLDVERAATLANDEAFAGKVEAFASRFCRLQDTVGDKLLPVWLQALGEKRGAVVDNLDKAEKLGMLEPADRWLAIRQIRNQMVHEYIESAHLLADALNEAHDYQETIISFANAMLVDAQKRGYYN</sequence>
<organism evidence="1 2">
    <name type="scientific">Vreelandella azerica</name>
    <dbReference type="NCBI Taxonomy" id="2732867"/>
    <lineage>
        <taxon>Bacteria</taxon>
        <taxon>Pseudomonadati</taxon>
        <taxon>Pseudomonadota</taxon>
        <taxon>Gammaproteobacteria</taxon>
        <taxon>Oceanospirillales</taxon>
        <taxon>Halomonadaceae</taxon>
        <taxon>Vreelandella</taxon>
    </lineage>
</organism>
<dbReference type="Gene3D" id="1.20.120.330">
    <property type="entry name" value="Nucleotidyltransferases domain 2"/>
    <property type="match status" value="1"/>
</dbReference>
<evidence type="ECO:0000313" key="1">
    <source>
        <dbReference type="EMBL" id="NOG31671.1"/>
    </source>
</evidence>
<dbReference type="RefSeq" id="WP_171702104.1">
    <property type="nucleotide sequence ID" value="NZ_JABFHI010000002.1"/>
</dbReference>
<comment type="caution">
    <text evidence="1">The sequence shown here is derived from an EMBL/GenBank/DDBJ whole genome shotgun (WGS) entry which is preliminary data.</text>
</comment>
<evidence type="ECO:0000313" key="2">
    <source>
        <dbReference type="Proteomes" id="UP000588806"/>
    </source>
</evidence>
<keyword evidence="2" id="KW-1185">Reference proteome</keyword>
<reference evidence="1 2" key="2">
    <citation type="submission" date="2020-06" db="EMBL/GenBank/DDBJ databases">
        <title>Halomonas songnenensis sp. nov., a moderately halophilic bacterium isolated from saline and alkaline soils.</title>
        <authorList>
            <person name="Jiang J."/>
            <person name="Pan Y."/>
        </authorList>
    </citation>
    <scope>NUCLEOTIDE SEQUENCE [LARGE SCALE GENOMIC DNA]</scope>
    <source>
        <strain evidence="1 2">TBZ9</strain>
    </source>
</reference>
<name>A0A7Y3TWR0_9GAMM</name>
<proteinExistence type="predicted"/>
<reference evidence="1 2" key="1">
    <citation type="submission" date="2020-05" db="EMBL/GenBank/DDBJ databases">
        <authorList>
            <person name="Ruan W."/>
            <person name="Jeon C.O."/>
            <person name="Chun B.H."/>
        </authorList>
    </citation>
    <scope>NUCLEOTIDE SEQUENCE [LARGE SCALE GENOMIC DNA]</scope>
    <source>
        <strain evidence="1 2">TBZ9</strain>
    </source>
</reference>
<dbReference type="AlphaFoldDB" id="A0A7Y3TWR0"/>
<accession>A0A7Y3TWR0</accession>
<dbReference type="SUPFAM" id="SSF81593">
    <property type="entry name" value="Nucleotidyltransferase substrate binding subunit/domain"/>
    <property type="match status" value="1"/>
</dbReference>
<gene>
    <name evidence="1" type="ORF">HLB35_07600</name>
</gene>
<protein>
    <submittedName>
        <fullName evidence="1">Uncharacterized protein</fullName>
    </submittedName>
</protein>
<dbReference type="EMBL" id="JABFHI010000002">
    <property type="protein sequence ID" value="NOG31671.1"/>
    <property type="molecule type" value="Genomic_DNA"/>
</dbReference>
<dbReference type="Proteomes" id="UP000588806">
    <property type="component" value="Unassembled WGS sequence"/>
</dbReference>